<organism evidence="2 3">
    <name type="scientific">Pseudonocardia adelaidensis</name>
    <dbReference type="NCBI Taxonomy" id="648754"/>
    <lineage>
        <taxon>Bacteria</taxon>
        <taxon>Bacillati</taxon>
        <taxon>Actinomycetota</taxon>
        <taxon>Actinomycetes</taxon>
        <taxon>Pseudonocardiales</taxon>
        <taxon>Pseudonocardiaceae</taxon>
        <taxon>Pseudonocardia</taxon>
    </lineage>
</organism>
<feature type="transmembrane region" description="Helical" evidence="1">
    <location>
        <begin position="76"/>
        <end position="98"/>
    </location>
</feature>
<keyword evidence="1" id="KW-1133">Transmembrane helix</keyword>
<feature type="transmembrane region" description="Helical" evidence="1">
    <location>
        <begin position="36"/>
        <end position="56"/>
    </location>
</feature>
<evidence type="ECO:0000256" key="1">
    <source>
        <dbReference type="SAM" id="Phobius"/>
    </source>
</evidence>
<dbReference type="RefSeq" id="WP_345605009.1">
    <property type="nucleotide sequence ID" value="NZ_BAABJO010000007.1"/>
</dbReference>
<gene>
    <name evidence="2" type="ORF">GCM10023320_23730</name>
</gene>
<dbReference type="Proteomes" id="UP001500804">
    <property type="component" value="Unassembled WGS sequence"/>
</dbReference>
<keyword evidence="1" id="KW-0812">Transmembrane</keyword>
<sequence length="396" mass="39817">MAEHETGRKQLLDAIDARRRGVERYLAEKRPASSRLTTISVVSSCLAAALAAGPAVGGDSFARTVQDGLALGQSQVVWRLLCLAAVAASVTAAIAANLGKSNDLTARIAAVEAANSLLDALQARLRFGRLGLGDGAQQYQEIIARIPWISEADASSSEDGEPPAAADRADGFVTRAGPYLVTTTAITAVIAVVAVAGMVVGLVRSGPAPPLAAPTTGPPASPAVPATETTPAVAPVARAVYSGPVAGTATSLAVVIDGDRAVAYLCDGRRLEAWLEGTVTDGRISLSGRNEASLTGAVREAVLAGSGTAAGMLITFSIPTAGAPAGVYEARVTAGGVEVRLGWAVLADGTSVGVQNRAGERSPAPPLTLPDATFELGGQAHRAVLLGGAADVIPGN</sequence>
<feature type="transmembrane region" description="Helical" evidence="1">
    <location>
        <begin position="179"/>
        <end position="203"/>
    </location>
</feature>
<name>A0ABP9NK45_9PSEU</name>
<keyword evidence="1" id="KW-0472">Membrane</keyword>
<evidence type="ECO:0000313" key="2">
    <source>
        <dbReference type="EMBL" id="GAA5118892.1"/>
    </source>
</evidence>
<keyword evidence="3" id="KW-1185">Reference proteome</keyword>
<proteinExistence type="predicted"/>
<dbReference type="EMBL" id="BAABJO010000007">
    <property type="protein sequence ID" value="GAA5118892.1"/>
    <property type="molecule type" value="Genomic_DNA"/>
</dbReference>
<comment type="caution">
    <text evidence="2">The sequence shown here is derived from an EMBL/GenBank/DDBJ whole genome shotgun (WGS) entry which is preliminary data.</text>
</comment>
<evidence type="ECO:0000313" key="3">
    <source>
        <dbReference type="Proteomes" id="UP001500804"/>
    </source>
</evidence>
<reference evidence="3" key="1">
    <citation type="journal article" date="2019" name="Int. J. Syst. Evol. Microbiol.">
        <title>The Global Catalogue of Microorganisms (GCM) 10K type strain sequencing project: providing services to taxonomists for standard genome sequencing and annotation.</title>
        <authorList>
            <consortium name="The Broad Institute Genomics Platform"/>
            <consortium name="The Broad Institute Genome Sequencing Center for Infectious Disease"/>
            <person name="Wu L."/>
            <person name="Ma J."/>
        </authorList>
    </citation>
    <scope>NUCLEOTIDE SEQUENCE [LARGE SCALE GENOMIC DNA]</scope>
    <source>
        <strain evidence="3">JCM 18302</strain>
    </source>
</reference>
<accession>A0ABP9NK45</accession>
<protein>
    <submittedName>
        <fullName evidence="2">Uncharacterized protein</fullName>
    </submittedName>
</protein>